<accession>A0AAV9WDB3</accession>
<comment type="caution">
    <text evidence="3">The sequence shown here is derived from an EMBL/GenBank/DDBJ whole genome shotgun (WGS) entry which is preliminary data.</text>
</comment>
<dbReference type="Pfam" id="PF12937">
    <property type="entry name" value="F-box-like"/>
    <property type="match status" value="1"/>
</dbReference>
<name>A0AAV9WDB3_9PEZI</name>
<dbReference type="Proteomes" id="UP001370758">
    <property type="component" value="Unassembled WGS sequence"/>
</dbReference>
<feature type="compositionally biased region" description="Basic residues" evidence="1">
    <location>
        <begin position="1"/>
        <end position="15"/>
    </location>
</feature>
<feature type="domain" description="F-box" evidence="2">
    <location>
        <begin position="42"/>
        <end position="87"/>
    </location>
</feature>
<reference evidence="3 4" key="1">
    <citation type="submission" date="2023-08" db="EMBL/GenBank/DDBJ databases">
        <authorList>
            <person name="Palmer J.M."/>
        </authorList>
    </citation>
    <scope>NUCLEOTIDE SEQUENCE [LARGE SCALE GENOMIC DNA]</scope>
    <source>
        <strain evidence="3 4">TWF481</strain>
    </source>
</reference>
<protein>
    <recommendedName>
        <fullName evidence="2">F-box domain-containing protein</fullName>
    </recommendedName>
</protein>
<gene>
    <name evidence="3" type="ORF">TWF481_005268</name>
</gene>
<keyword evidence="4" id="KW-1185">Reference proteome</keyword>
<evidence type="ECO:0000259" key="2">
    <source>
        <dbReference type="PROSITE" id="PS50181"/>
    </source>
</evidence>
<evidence type="ECO:0000256" key="1">
    <source>
        <dbReference type="SAM" id="MobiDB-lite"/>
    </source>
</evidence>
<dbReference type="SUPFAM" id="SSF81383">
    <property type="entry name" value="F-box domain"/>
    <property type="match status" value="1"/>
</dbReference>
<dbReference type="AlphaFoldDB" id="A0AAV9WDB3"/>
<dbReference type="InterPro" id="IPR001810">
    <property type="entry name" value="F-box_dom"/>
</dbReference>
<dbReference type="EMBL" id="JAVHJL010000003">
    <property type="protein sequence ID" value="KAK6506808.1"/>
    <property type="molecule type" value="Genomic_DNA"/>
</dbReference>
<dbReference type="PROSITE" id="PS50181">
    <property type="entry name" value="FBOX"/>
    <property type="match status" value="1"/>
</dbReference>
<sequence length="408" mass="46779">MTSSVRKHRAARSKGVKPLAKAARGPSRKRLQTLRNHKDAVHSYFTELPSELQLKIMGYCDKRSLSALSLLSSQFRELALRTLWETEPVETYGENFDQLDKHEDLRRAVRHLAVRRESTPNRGRFSDIVKRLSTRFKKGYFRAIQEFTIEYRPNTSDYFVAIMNLLSKYGTQKLKTLNIEVPYQYSPLTNKNKDPRQETIVYPTGLTTINLDFGYSGQRLAFDPLKAFDANADTLTTATAYLKIWYKHYSMTPCPKVTTLYTLHEFGLFDKNCALELASKFPNVEDLIITAPCCGVLWPSAHVPTSMGKYVAWRNFKKAKKVTIVYTTEIDVGRSLGLLHNDILDNIKYVVSMWIEDGHMAHLDEVHAEHLNHEEGTITPSFIFKITPQEYPALSRTVTTVTVTELLE</sequence>
<proteinExistence type="predicted"/>
<feature type="region of interest" description="Disordered" evidence="1">
    <location>
        <begin position="1"/>
        <end position="30"/>
    </location>
</feature>
<organism evidence="3 4">
    <name type="scientific">Arthrobotrys musiformis</name>
    <dbReference type="NCBI Taxonomy" id="47236"/>
    <lineage>
        <taxon>Eukaryota</taxon>
        <taxon>Fungi</taxon>
        <taxon>Dikarya</taxon>
        <taxon>Ascomycota</taxon>
        <taxon>Pezizomycotina</taxon>
        <taxon>Orbiliomycetes</taxon>
        <taxon>Orbiliales</taxon>
        <taxon>Orbiliaceae</taxon>
        <taxon>Arthrobotrys</taxon>
    </lineage>
</organism>
<evidence type="ECO:0000313" key="4">
    <source>
        <dbReference type="Proteomes" id="UP001370758"/>
    </source>
</evidence>
<dbReference type="InterPro" id="IPR036047">
    <property type="entry name" value="F-box-like_dom_sf"/>
</dbReference>
<evidence type="ECO:0000313" key="3">
    <source>
        <dbReference type="EMBL" id="KAK6506808.1"/>
    </source>
</evidence>
<dbReference type="Gene3D" id="1.20.1280.50">
    <property type="match status" value="1"/>
</dbReference>